<accession>A0A414P6N5</accession>
<evidence type="ECO:0000313" key="3">
    <source>
        <dbReference type="EMBL" id="RHF61864.1"/>
    </source>
</evidence>
<evidence type="ECO:0000259" key="2">
    <source>
        <dbReference type="PROSITE" id="PS51178"/>
    </source>
</evidence>
<gene>
    <name evidence="3" type="ORF">DW672_05035</name>
</gene>
<organism evidence="3 4">
    <name type="scientific">[Ruminococcus] lactaris</name>
    <dbReference type="NCBI Taxonomy" id="46228"/>
    <lineage>
        <taxon>Bacteria</taxon>
        <taxon>Bacillati</taxon>
        <taxon>Bacillota</taxon>
        <taxon>Clostridia</taxon>
        <taxon>Lachnospirales</taxon>
        <taxon>Lachnospiraceae</taxon>
        <taxon>Mediterraneibacter</taxon>
    </lineage>
</organism>
<dbReference type="CDD" id="cd06577">
    <property type="entry name" value="PASTA_pknB"/>
    <property type="match status" value="1"/>
</dbReference>
<feature type="compositionally biased region" description="Basic and acidic residues" evidence="1">
    <location>
        <begin position="167"/>
        <end position="186"/>
    </location>
</feature>
<dbReference type="InterPro" id="IPR005543">
    <property type="entry name" value="PASTA_dom"/>
</dbReference>
<protein>
    <submittedName>
        <fullName evidence="3">PASTA domain-containing protein</fullName>
    </submittedName>
</protein>
<feature type="region of interest" description="Disordered" evidence="1">
    <location>
        <begin position="167"/>
        <end position="194"/>
    </location>
</feature>
<evidence type="ECO:0000256" key="1">
    <source>
        <dbReference type="SAM" id="MobiDB-lite"/>
    </source>
</evidence>
<reference evidence="3 4" key="1">
    <citation type="submission" date="2018-08" db="EMBL/GenBank/DDBJ databases">
        <title>A genome reference for cultivated species of the human gut microbiota.</title>
        <authorList>
            <person name="Zou Y."/>
            <person name="Xue W."/>
            <person name="Luo G."/>
        </authorList>
    </citation>
    <scope>NUCLEOTIDE SEQUENCE [LARGE SCALE GENOMIC DNA]</scope>
    <source>
        <strain evidence="3 4">AM25-1LB</strain>
    </source>
</reference>
<dbReference type="Pfam" id="PF03793">
    <property type="entry name" value="PASTA"/>
    <property type="match status" value="1"/>
</dbReference>
<dbReference type="Gene3D" id="3.30.10.20">
    <property type="match status" value="1"/>
</dbReference>
<sequence length="218" mass="24385">MRLSNWGALFICPKFLLEYEKGDCMGTKSNKNISGVIGAIGAVGGLITAVTPLVEKAIDNAQNKPTEKIDTKVIIPELYRKGFPIDLEQAEELLTERGLKVSKSKLRMKEADPKYRDYEDTQVIDSNPKQGAKVKVGTTVCLRYITAEVIEESQKIFDDDVRIKQEAKEQKAAEKQEKKERLKESVSETMDSAKSGLGKIFKKDRKAIEAEKGETIDE</sequence>
<dbReference type="EMBL" id="QRHG01000009">
    <property type="protein sequence ID" value="RHF61864.1"/>
    <property type="molecule type" value="Genomic_DNA"/>
</dbReference>
<name>A0A414P6N5_9FIRM</name>
<proteinExistence type="predicted"/>
<dbReference type="Proteomes" id="UP000284902">
    <property type="component" value="Unassembled WGS sequence"/>
</dbReference>
<dbReference type="PROSITE" id="PS51178">
    <property type="entry name" value="PASTA"/>
    <property type="match status" value="1"/>
</dbReference>
<evidence type="ECO:0000313" key="4">
    <source>
        <dbReference type="Proteomes" id="UP000284902"/>
    </source>
</evidence>
<dbReference type="AlphaFoldDB" id="A0A414P6N5"/>
<feature type="domain" description="PASTA" evidence="2">
    <location>
        <begin position="69"/>
        <end position="146"/>
    </location>
</feature>
<comment type="caution">
    <text evidence="3">The sequence shown here is derived from an EMBL/GenBank/DDBJ whole genome shotgun (WGS) entry which is preliminary data.</text>
</comment>